<dbReference type="PANTHER" id="PTHR42973">
    <property type="entry name" value="BINDING OXIDOREDUCTASE, PUTATIVE (AFU_ORTHOLOGUE AFUA_1G17690)-RELATED"/>
    <property type="match status" value="1"/>
</dbReference>
<dbReference type="Proteomes" id="UP000652013">
    <property type="component" value="Unassembled WGS sequence"/>
</dbReference>
<dbReference type="Gene3D" id="3.20.20.30">
    <property type="entry name" value="Luciferase-like domain"/>
    <property type="match status" value="1"/>
</dbReference>
<protein>
    <recommendedName>
        <fullName evidence="7">FAD-binding PCMH-type domain-containing protein</fullName>
    </recommendedName>
</protein>
<dbReference type="InterPro" id="IPR036318">
    <property type="entry name" value="FAD-bd_PCMH-like_sf"/>
</dbReference>
<keyword evidence="4" id="KW-0274">FAD</keyword>
<accession>A0A8J4DL83</accession>
<dbReference type="InterPro" id="IPR016166">
    <property type="entry name" value="FAD-bd_PCMH"/>
</dbReference>
<keyword evidence="5" id="KW-0560">Oxidoreductase</keyword>
<dbReference type="RefSeq" id="WP_203940000.1">
    <property type="nucleotide sequence ID" value="NZ_BAAAGJ010000005.1"/>
</dbReference>
<dbReference type="InterPro" id="IPR011251">
    <property type="entry name" value="Luciferase-like_dom"/>
</dbReference>
<comment type="caution">
    <text evidence="8">The sequence shown here is derived from an EMBL/GenBank/DDBJ whole genome shotgun (WGS) entry which is preliminary data.</text>
</comment>
<evidence type="ECO:0000313" key="8">
    <source>
        <dbReference type="EMBL" id="GIJ04785.1"/>
    </source>
</evidence>
<dbReference type="InterPro" id="IPR016169">
    <property type="entry name" value="FAD-bd_PCMH_sub2"/>
</dbReference>
<reference evidence="8" key="1">
    <citation type="submission" date="2021-01" db="EMBL/GenBank/DDBJ databases">
        <title>Whole genome shotgun sequence of Spirilliplanes yamanashiensis NBRC 15828.</title>
        <authorList>
            <person name="Komaki H."/>
            <person name="Tamura T."/>
        </authorList>
    </citation>
    <scope>NUCLEOTIDE SEQUENCE</scope>
    <source>
        <strain evidence="8">NBRC 15828</strain>
    </source>
</reference>
<feature type="domain" description="FAD-binding PCMH-type" evidence="7">
    <location>
        <begin position="274"/>
        <end position="447"/>
    </location>
</feature>
<gene>
    <name evidence="8" type="ORF">Sya03_41370</name>
</gene>
<dbReference type="Pfam" id="PF00296">
    <property type="entry name" value="Bac_luciferase"/>
    <property type="match status" value="1"/>
</dbReference>
<feature type="signal peptide" evidence="6">
    <location>
        <begin position="1"/>
        <end position="21"/>
    </location>
</feature>
<dbReference type="EMBL" id="BOOY01000029">
    <property type="protein sequence ID" value="GIJ04785.1"/>
    <property type="molecule type" value="Genomic_DNA"/>
</dbReference>
<dbReference type="AlphaFoldDB" id="A0A8J4DL83"/>
<keyword evidence="6" id="KW-0732">Signal</keyword>
<evidence type="ECO:0000256" key="4">
    <source>
        <dbReference type="ARBA" id="ARBA00022827"/>
    </source>
</evidence>
<dbReference type="GO" id="GO:0071949">
    <property type="term" value="F:FAD binding"/>
    <property type="evidence" value="ECO:0007669"/>
    <property type="project" value="InterPro"/>
</dbReference>
<evidence type="ECO:0000259" key="7">
    <source>
        <dbReference type="PROSITE" id="PS51387"/>
    </source>
</evidence>
<dbReference type="InterPro" id="IPR016167">
    <property type="entry name" value="FAD-bd_PCMH_sub1"/>
</dbReference>
<keyword evidence="3" id="KW-0285">Flavoprotein</keyword>
<organism evidence="8 9">
    <name type="scientific">Spirilliplanes yamanashiensis</name>
    <dbReference type="NCBI Taxonomy" id="42233"/>
    <lineage>
        <taxon>Bacteria</taxon>
        <taxon>Bacillati</taxon>
        <taxon>Actinomycetota</taxon>
        <taxon>Actinomycetes</taxon>
        <taxon>Micromonosporales</taxon>
        <taxon>Micromonosporaceae</taxon>
        <taxon>Spirilliplanes</taxon>
    </lineage>
</organism>
<dbReference type="PANTHER" id="PTHR42973:SF39">
    <property type="entry name" value="FAD-BINDING PCMH-TYPE DOMAIN-CONTAINING PROTEIN"/>
    <property type="match status" value="1"/>
</dbReference>
<comment type="cofactor">
    <cofactor evidence="1">
        <name>FAD</name>
        <dbReference type="ChEBI" id="CHEBI:57692"/>
    </cofactor>
</comment>
<dbReference type="Gene3D" id="3.40.462.20">
    <property type="match status" value="1"/>
</dbReference>
<dbReference type="SUPFAM" id="SSF56176">
    <property type="entry name" value="FAD-binding/transporter-associated domain-like"/>
    <property type="match status" value="1"/>
</dbReference>
<evidence type="ECO:0000256" key="3">
    <source>
        <dbReference type="ARBA" id="ARBA00022630"/>
    </source>
</evidence>
<feature type="chain" id="PRO_5038634759" description="FAD-binding PCMH-type domain-containing protein" evidence="6">
    <location>
        <begin position="22"/>
        <end position="679"/>
    </location>
</feature>
<dbReference type="InterPro" id="IPR036661">
    <property type="entry name" value="Luciferase-like_sf"/>
</dbReference>
<evidence type="ECO:0000256" key="2">
    <source>
        <dbReference type="ARBA" id="ARBA00005466"/>
    </source>
</evidence>
<dbReference type="Gene3D" id="3.30.465.10">
    <property type="match status" value="1"/>
</dbReference>
<dbReference type="Pfam" id="PF01565">
    <property type="entry name" value="FAD_binding_4"/>
    <property type="match status" value="1"/>
</dbReference>
<dbReference type="InterPro" id="IPR006094">
    <property type="entry name" value="Oxid_FAD_bind_N"/>
</dbReference>
<dbReference type="SUPFAM" id="SSF51679">
    <property type="entry name" value="Bacterial luciferase-like"/>
    <property type="match status" value="1"/>
</dbReference>
<dbReference type="PROSITE" id="PS51387">
    <property type="entry name" value="FAD_PCMH"/>
    <property type="match status" value="1"/>
</dbReference>
<dbReference type="InterPro" id="IPR050416">
    <property type="entry name" value="FAD-linked_Oxidoreductase"/>
</dbReference>
<evidence type="ECO:0000256" key="5">
    <source>
        <dbReference type="ARBA" id="ARBA00023002"/>
    </source>
</evidence>
<evidence type="ECO:0000313" key="9">
    <source>
        <dbReference type="Proteomes" id="UP000652013"/>
    </source>
</evidence>
<dbReference type="GO" id="GO:0016705">
    <property type="term" value="F:oxidoreductase activity, acting on paired donors, with incorporation or reduction of molecular oxygen"/>
    <property type="evidence" value="ECO:0007669"/>
    <property type="project" value="InterPro"/>
</dbReference>
<evidence type="ECO:0000256" key="6">
    <source>
        <dbReference type="SAM" id="SignalP"/>
    </source>
</evidence>
<proteinExistence type="inferred from homology"/>
<comment type="similarity">
    <text evidence="2">Belongs to the oxygen-dependent FAD-linked oxidoreductase family.</text>
</comment>
<sequence length="679" mass="67876">MVLQIGALLTAGAAAGLAAHAETLGYDLVAVTGAADGPDAWTALSWVAARTRRAGLVAVLPRPPRLPAVLGHAAATLDALSGGRLTVAVGGPAGELAATLDAVRGVPLWVTGDDPGSADLAGRRADGLLTPLPAAVPAALPAAASAGASAAGSAPAASAAHAAAASAAHVAAAEAAVAAGRGAVAVRRVVVVPAGAAAADVLPLAADVVLVAAGDAAGLDRFAAEVAPALRAAPAAAGAPARRRPGIDRDAVPASLTAVAPGDPDYPRVRNTYLRGGRPGIVLRASSAAAVADALAFAAAHPDLPFGVRSGGHGISGRSTNHGGIVLDVGALNAVEVLDERRRLIRVGPGARWGEVARALHPYGWALSSGDYGGVGVGGLATAGGIGWLARRHGLTIDHLRAAEVVLADGRTVRADADTHPDLFWAVRGAGGNVGVVTAFEFTADPVGDVGWARFVVGADDPAALLVAWGAAVEAAPRDVSGQLIMGPTRPGRPAYAQLMAMVDNADPDAVVAALTPLAAAGPLYDQQVVMTSYAAVMDNAAPGHHRGSGEPVTRSALVTHLTPEFAAAAAALLAGGAAHWFQIRTVGGAVADVPPDHTAYAHRSANFSVIAMGADAGRLDAAWAGLAPHVDGLYLSFDTRLDRVADAFPPATLARLRDVKRRYDPGALFRDNFSVGDR</sequence>
<keyword evidence="9" id="KW-1185">Reference proteome</keyword>
<dbReference type="Gene3D" id="3.30.43.10">
    <property type="entry name" value="Uridine Diphospho-n-acetylenolpyruvylglucosamine Reductase, domain 2"/>
    <property type="match status" value="1"/>
</dbReference>
<evidence type="ECO:0000256" key="1">
    <source>
        <dbReference type="ARBA" id="ARBA00001974"/>
    </source>
</evidence>
<name>A0A8J4DL83_9ACTN</name>